<proteinExistence type="inferred from homology"/>
<comment type="similarity">
    <text evidence="2">Belongs to the TMEM134/TMEM230 family.</text>
</comment>
<dbReference type="Proteomes" id="UP000677228">
    <property type="component" value="Unassembled WGS sequence"/>
</dbReference>
<feature type="transmembrane region" description="Helical" evidence="6">
    <location>
        <begin position="12"/>
        <end position="33"/>
    </location>
</feature>
<keyword evidence="3 6" id="KW-0812">Transmembrane</keyword>
<dbReference type="EMBL" id="CAJNOK010001937">
    <property type="protein sequence ID" value="CAF0836833.1"/>
    <property type="molecule type" value="Genomic_DNA"/>
</dbReference>
<feature type="transmembrane region" description="Helical" evidence="6">
    <location>
        <begin position="221"/>
        <end position="242"/>
    </location>
</feature>
<accession>A0A813QXU9</accession>
<evidence type="ECO:0000313" key="7">
    <source>
        <dbReference type="EMBL" id="CAF0775316.1"/>
    </source>
</evidence>
<evidence type="ECO:0000256" key="2">
    <source>
        <dbReference type="ARBA" id="ARBA00007743"/>
    </source>
</evidence>
<dbReference type="EMBL" id="CAJOBA010001937">
    <property type="protein sequence ID" value="CAF3621659.1"/>
    <property type="molecule type" value="Genomic_DNA"/>
</dbReference>
<evidence type="ECO:0000256" key="6">
    <source>
        <dbReference type="SAM" id="Phobius"/>
    </source>
</evidence>
<reference evidence="7" key="1">
    <citation type="submission" date="2021-02" db="EMBL/GenBank/DDBJ databases">
        <authorList>
            <person name="Nowell W R."/>
        </authorList>
    </citation>
    <scope>NUCLEOTIDE SEQUENCE</scope>
</reference>
<feature type="transmembrane region" description="Helical" evidence="6">
    <location>
        <begin position="194"/>
        <end position="215"/>
    </location>
</feature>
<dbReference type="EMBL" id="CAJOBC010000230">
    <property type="protein sequence ID" value="CAF3557858.1"/>
    <property type="molecule type" value="Genomic_DNA"/>
</dbReference>
<evidence type="ECO:0000313" key="10">
    <source>
        <dbReference type="EMBL" id="CAF3621659.1"/>
    </source>
</evidence>
<keyword evidence="4 6" id="KW-1133">Transmembrane helix</keyword>
<dbReference type="Pfam" id="PF05915">
    <property type="entry name" value="TMEM_230_134"/>
    <property type="match status" value="1"/>
</dbReference>
<dbReference type="OrthoDB" id="10048380at2759"/>
<keyword evidence="5 6" id="KW-0472">Membrane</keyword>
<evidence type="ECO:0000256" key="3">
    <source>
        <dbReference type="ARBA" id="ARBA00022692"/>
    </source>
</evidence>
<evidence type="ECO:0000313" key="8">
    <source>
        <dbReference type="EMBL" id="CAF0836833.1"/>
    </source>
</evidence>
<dbReference type="InterPro" id="IPR008590">
    <property type="entry name" value="TMEM_230/134"/>
</dbReference>
<organism evidence="7 11">
    <name type="scientific">Didymodactylos carnosus</name>
    <dbReference type="NCBI Taxonomy" id="1234261"/>
    <lineage>
        <taxon>Eukaryota</taxon>
        <taxon>Metazoa</taxon>
        <taxon>Spiralia</taxon>
        <taxon>Gnathifera</taxon>
        <taxon>Rotifera</taxon>
        <taxon>Eurotatoria</taxon>
        <taxon>Bdelloidea</taxon>
        <taxon>Philodinida</taxon>
        <taxon>Philodinidae</taxon>
        <taxon>Didymodactylos</taxon>
    </lineage>
</organism>
<comment type="caution">
    <text evidence="7">The sequence shown here is derived from an EMBL/GenBank/DDBJ whole genome shotgun (WGS) entry which is preliminary data.</text>
</comment>
<dbReference type="EMBL" id="CAJNOQ010000230">
    <property type="protein sequence ID" value="CAF0775316.1"/>
    <property type="molecule type" value="Genomic_DNA"/>
</dbReference>
<sequence>MRKSGIEPFIQLYTARFIPLFIHLTLLILVFVFRDSLIKTCSTTSPPEIWLDAWTGVSLGLVIIEMILSLSGISIFRKYSIFFYVKLSQHHLSMHNSFIEHYTSIPTSNSYGSLNDDIHATLTSPVQQATTTNSLNINNFSTSKMFTNENVSHPYSTLNNETNFTDDNAIVLPPQPKIQKSLCCQLNHRQSETLFAFMLFLLGLSLILFVIVSYWIPSLKISSVVLLICGLLCFIPGVYYLCEKFWCFKKSRMNNDDQDIFDM</sequence>
<comment type="subcellular location">
    <subcellularLocation>
        <location evidence="1">Membrane</location>
        <topology evidence="1">Multi-pass membrane protein</topology>
    </subcellularLocation>
</comment>
<gene>
    <name evidence="7" type="ORF">GPM918_LOCUS2159</name>
    <name evidence="8" type="ORF">OVA965_LOCUS6436</name>
    <name evidence="9" type="ORF">SRO942_LOCUS2159</name>
    <name evidence="10" type="ORF">TMI583_LOCUS6432</name>
</gene>
<dbReference type="AlphaFoldDB" id="A0A813QXU9"/>
<dbReference type="GO" id="GO:0016020">
    <property type="term" value="C:membrane"/>
    <property type="evidence" value="ECO:0007669"/>
    <property type="project" value="UniProtKB-SubCell"/>
</dbReference>
<keyword evidence="11" id="KW-1185">Reference proteome</keyword>
<protein>
    <submittedName>
        <fullName evidence="7">Uncharacterized protein</fullName>
    </submittedName>
</protein>
<dbReference type="Proteomes" id="UP000663829">
    <property type="component" value="Unassembled WGS sequence"/>
</dbReference>
<evidence type="ECO:0000313" key="9">
    <source>
        <dbReference type="EMBL" id="CAF3557858.1"/>
    </source>
</evidence>
<evidence type="ECO:0000256" key="1">
    <source>
        <dbReference type="ARBA" id="ARBA00004141"/>
    </source>
</evidence>
<name>A0A813QXU9_9BILA</name>
<dbReference type="Proteomes" id="UP000682733">
    <property type="component" value="Unassembled WGS sequence"/>
</dbReference>
<evidence type="ECO:0000256" key="5">
    <source>
        <dbReference type="ARBA" id="ARBA00023136"/>
    </source>
</evidence>
<dbReference type="Proteomes" id="UP000681722">
    <property type="component" value="Unassembled WGS sequence"/>
</dbReference>
<evidence type="ECO:0000313" key="11">
    <source>
        <dbReference type="Proteomes" id="UP000663829"/>
    </source>
</evidence>
<feature type="transmembrane region" description="Helical" evidence="6">
    <location>
        <begin position="53"/>
        <end position="76"/>
    </location>
</feature>
<evidence type="ECO:0000256" key="4">
    <source>
        <dbReference type="ARBA" id="ARBA00022989"/>
    </source>
</evidence>